<feature type="compositionally biased region" description="Basic and acidic residues" evidence="1">
    <location>
        <begin position="122"/>
        <end position="139"/>
    </location>
</feature>
<evidence type="ECO:0000256" key="1">
    <source>
        <dbReference type="SAM" id="MobiDB-lite"/>
    </source>
</evidence>
<feature type="region of interest" description="Disordered" evidence="1">
    <location>
        <begin position="14"/>
        <end position="139"/>
    </location>
</feature>
<gene>
    <name evidence="2" type="ORF">CHIRRI_LOCUS13713</name>
</gene>
<dbReference type="AlphaFoldDB" id="A0A9N9S8B8"/>
<sequence>MTGYNGLFQNLMPDLYSPGRNNDDHRNHSTDWTSSERRESDHRYTSLNNSDFNNSNSGRYLHNSSNSHNYGGNSSTSNSSGSSNDDSNSGSGSGRRSWLQCDYESERKSGNQNSLPYTRYRPPSDENKKRDRLSTHFRI</sequence>
<accession>A0A9N9S8B8</accession>
<organism evidence="2 3">
    <name type="scientific">Chironomus riparius</name>
    <dbReference type="NCBI Taxonomy" id="315576"/>
    <lineage>
        <taxon>Eukaryota</taxon>
        <taxon>Metazoa</taxon>
        <taxon>Ecdysozoa</taxon>
        <taxon>Arthropoda</taxon>
        <taxon>Hexapoda</taxon>
        <taxon>Insecta</taxon>
        <taxon>Pterygota</taxon>
        <taxon>Neoptera</taxon>
        <taxon>Endopterygota</taxon>
        <taxon>Diptera</taxon>
        <taxon>Nematocera</taxon>
        <taxon>Chironomoidea</taxon>
        <taxon>Chironomidae</taxon>
        <taxon>Chironominae</taxon>
        <taxon>Chironomus</taxon>
    </lineage>
</organism>
<keyword evidence="3" id="KW-1185">Reference proteome</keyword>
<feature type="compositionally biased region" description="Basic and acidic residues" evidence="1">
    <location>
        <begin position="21"/>
        <end position="44"/>
    </location>
</feature>
<protein>
    <submittedName>
        <fullName evidence="2">Uncharacterized protein</fullName>
    </submittedName>
</protein>
<reference evidence="2" key="1">
    <citation type="submission" date="2022-01" db="EMBL/GenBank/DDBJ databases">
        <authorList>
            <person name="King R."/>
        </authorList>
    </citation>
    <scope>NUCLEOTIDE SEQUENCE</scope>
</reference>
<proteinExistence type="predicted"/>
<name>A0A9N9S8B8_9DIPT</name>
<dbReference type="EMBL" id="OU895880">
    <property type="protein sequence ID" value="CAG9810901.1"/>
    <property type="molecule type" value="Genomic_DNA"/>
</dbReference>
<feature type="compositionally biased region" description="Low complexity" evidence="1">
    <location>
        <begin position="46"/>
        <end position="97"/>
    </location>
</feature>
<dbReference type="Proteomes" id="UP001153620">
    <property type="component" value="Chromosome 4"/>
</dbReference>
<evidence type="ECO:0000313" key="3">
    <source>
        <dbReference type="Proteomes" id="UP001153620"/>
    </source>
</evidence>
<reference evidence="2" key="2">
    <citation type="submission" date="2022-10" db="EMBL/GenBank/DDBJ databases">
        <authorList>
            <consortium name="ENA_rothamsted_submissions"/>
            <consortium name="culmorum"/>
            <person name="King R."/>
        </authorList>
    </citation>
    <scope>NUCLEOTIDE SEQUENCE</scope>
</reference>
<evidence type="ECO:0000313" key="2">
    <source>
        <dbReference type="EMBL" id="CAG9810901.1"/>
    </source>
</evidence>